<dbReference type="Proteomes" id="UP000015106">
    <property type="component" value="Unassembled WGS sequence"/>
</dbReference>
<reference evidence="1" key="2">
    <citation type="submission" date="2022-06" db="UniProtKB">
        <authorList>
            <consortium name="EnsemblPlants"/>
        </authorList>
    </citation>
    <scope>IDENTIFICATION</scope>
</reference>
<evidence type="ECO:0000313" key="2">
    <source>
        <dbReference type="Proteomes" id="UP000015106"/>
    </source>
</evidence>
<dbReference type="EnsemblPlants" id="TuG1812S0002218600.01.T01">
    <property type="protein sequence ID" value="TuG1812S0002218600.01.T01"/>
    <property type="gene ID" value="TuG1812S0002218600.01"/>
</dbReference>
<protein>
    <submittedName>
        <fullName evidence="1">Uncharacterized protein</fullName>
    </submittedName>
</protein>
<keyword evidence="2" id="KW-1185">Reference proteome</keyword>
<evidence type="ECO:0000313" key="1">
    <source>
        <dbReference type="EnsemblPlants" id="TuG1812S0002218600.01.T01"/>
    </source>
</evidence>
<name>A0A8R7R9F8_TRIUA</name>
<dbReference type="Gramene" id="TuG1812S0002218600.01.T01">
    <property type="protein sequence ID" value="TuG1812S0002218600.01.T01"/>
    <property type="gene ID" value="TuG1812S0002218600.01"/>
</dbReference>
<proteinExistence type="predicted"/>
<organism evidence="1 2">
    <name type="scientific">Triticum urartu</name>
    <name type="common">Red wild einkorn</name>
    <name type="synonym">Crithodium urartu</name>
    <dbReference type="NCBI Taxonomy" id="4572"/>
    <lineage>
        <taxon>Eukaryota</taxon>
        <taxon>Viridiplantae</taxon>
        <taxon>Streptophyta</taxon>
        <taxon>Embryophyta</taxon>
        <taxon>Tracheophyta</taxon>
        <taxon>Spermatophyta</taxon>
        <taxon>Magnoliopsida</taxon>
        <taxon>Liliopsida</taxon>
        <taxon>Poales</taxon>
        <taxon>Poaceae</taxon>
        <taxon>BOP clade</taxon>
        <taxon>Pooideae</taxon>
        <taxon>Triticodae</taxon>
        <taxon>Triticeae</taxon>
        <taxon>Triticinae</taxon>
        <taxon>Triticum</taxon>
    </lineage>
</organism>
<sequence length="158" mass="17443">MASCVARSGRSVQKGSPLSVRAGYAAGPYGCGRDDLRHSFAARRGREMPPSSLAPVFYPSEHPEHSRAVAWSICMMRPFQADSRCEGVHTVARRATTPATRPSAHCIAAQHAYGRIKVDDRCGMELDETDMAVWLKLEAATEEFIQKKIQALKMFVSF</sequence>
<dbReference type="AlphaFoldDB" id="A0A8R7R9F8"/>
<reference evidence="2" key="1">
    <citation type="journal article" date="2013" name="Nature">
        <title>Draft genome of the wheat A-genome progenitor Triticum urartu.</title>
        <authorList>
            <person name="Ling H.Q."/>
            <person name="Zhao S."/>
            <person name="Liu D."/>
            <person name="Wang J."/>
            <person name="Sun H."/>
            <person name="Zhang C."/>
            <person name="Fan H."/>
            <person name="Li D."/>
            <person name="Dong L."/>
            <person name="Tao Y."/>
            <person name="Gao C."/>
            <person name="Wu H."/>
            <person name="Li Y."/>
            <person name="Cui Y."/>
            <person name="Guo X."/>
            <person name="Zheng S."/>
            <person name="Wang B."/>
            <person name="Yu K."/>
            <person name="Liang Q."/>
            <person name="Yang W."/>
            <person name="Lou X."/>
            <person name="Chen J."/>
            <person name="Feng M."/>
            <person name="Jian J."/>
            <person name="Zhang X."/>
            <person name="Luo G."/>
            <person name="Jiang Y."/>
            <person name="Liu J."/>
            <person name="Wang Z."/>
            <person name="Sha Y."/>
            <person name="Zhang B."/>
            <person name="Wu H."/>
            <person name="Tang D."/>
            <person name="Shen Q."/>
            <person name="Xue P."/>
            <person name="Zou S."/>
            <person name="Wang X."/>
            <person name="Liu X."/>
            <person name="Wang F."/>
            <person name="Yang Y."/>
            <person name="An X."/>
            <person name="Dong Z."/>
            <person name="Zhang K."/>
            <person name="Zhang X."/>
            <person name="Luo M.C."/>
            <person name="Dvorak J."/>
            <person name="Tong Y."/>
            <person name="Wang J."/>
            <person name="Yang H."/>
            <person name="Li Z."/>
            <person name="Wang D."/>
            <person name="Zhang A."/>
            <person name="Wang J."/>
        </authorList>
    </citation>
    <scope>NUCLEOTIDE SEQUENCE</scope>
    <source>
        <strain evidence="2">cv. G1812</strain>
    </source>
</reference>
<accession>A0A8R7R9F8</accession>